<dbReference type="GO" id="GO:0015171">
    <property type="term" value="F:amino acid transmembrane transporter activity"/>
    <property type="evidence" value="ECO:0007669"/>
    <property type="project" value="TreeGrafter"/>
</dbReference>
<feature type="transmembrane region" description="Helical" evidence="7">
    <location>
        <begin position="148"/>
        <end position="167"/>
    </location>
</feature>
<feature type="transmembrane region" description="Helical" evidence="7">
    <location>
        <begin position="404"/>
        <end position="426"/>
    </location>
</feature>
<feature type="transmembrane region" description="Helical" evidence="7">
    <location>
        <begin position="227"/>
        <end position="249"/>
    </location>
</feature>
<comment type="subcellular location">
    <subcellularLocation>
        <location evidence="1">Membrane</location>
        <topology evidence="1">Multi-pass membrane protein</topology>
    </subcellularLocation>
</comment>
<dbReference type="InterPro" id="IPR050524">
    <property type="entry name" value="APC_YAT"/>
</dbReference>
<dbReference type="InterPro" id="IPR004840">
    <property type="entry name" value="Amino_acid_permease_CS"/>
</dbReference>
<evidence type="ECO:0000256" key="4">
    <source>
        <dbReference type="ARBA" id="ARBA00022970"/>
    </source>
</evidence>
<dbReference type="EMBL" id="AAYY01000003">
    <property type="protein sequence ID" value="EDP44771.1"/>
    <property type="molecule type" value="Genomic_DNA"/>
</dbReference>
<feature type="transmembrane region" description="Helical" evidence="7">
    <location>
        <begin position="193"/>
        <end position="215"/>
    </location>
</feature>
<feature type="transmembrane region" description="Helical" evidence="7">
    <location>
        <begin position="327"/>
        <end position="346"/>
    </location>
</feature>
<accession>A8PWX7</accession>
<keyword evidence="3 7" id="KW-0812">Transmembrane</keyword>
<feature type="transmembrane region" description="Helical" evidence="7">
    <location>
        <begin position="352"/>
        <end position="374"/>
    </location>
</feature>
<dbReference type="Pfam" id="PF00324">
    <property type="entry name" value="AA_permease"/>
    <property type="match status" value="1"/>
</dbReference>
<evidence type="ECO:0000256" key="7">
    <source>
        <dbReference type="SAM" id="Phobius"/>
    </source>
</evidence>
<dbReference type="PANTHER" id="PTHR43341">
    <property type="entry name" value="AMINO ACID PERMEASE"/>
    <property type="match status" value="1"/>
</dbReference>
<dbReference type="AlphaFoldDB" id="A8PWX7"/>
<dbReference type="PANTHER" id="PTHR43341:SF1">
    <property type="entry name" value="GENERAL AMINO-ACID PERMEASE GAP1"/>
    <property type="match status" value="1"/>
</dbReference>
<feature type="transmembrane region" description="Helical" evidence="7">
    <location>
        <begin position="32"/>
        <end position="55"/>
    </location>
</feature>
<dbReference type="RefSeq" id="XP_001731985.1">
    <property type="nucleotide sequence ID" value="XM_001731933.1"/>
</dbReference>
<dbReference type="GeneID" id="5856290"/>
<sequence>MRHLCFLTLGSGIGTGLFIGSGNILSSGGPGSLMIGFILLGLMVITVIFAVGELVATFPSAGSYSHMLSRFVHPSFGFAVGVDYLMTWLIIFPTELTAACMIIRYWDKDEVVPKGIWVALIVAGVLTVNMFGARVFGEVEMLTTTIKMLSCVGFIICCVVIVCGGAPNHHYIGAGTWHNPGAFNNGFKGFSNAFAFAALAYGGTEVIGVTVGEAGNPRKQLPKASKFVVYRVIIFFILSLFMVTLLVPYDEPNLVGSSSSPRATPFVLALKRGKIHALPAIFNAVILLSVVSVSNTAVYTGSRLLYSMAESGFLPKIFMYSDRKGRPMAGFALLFLFGLLGFLVYSSSEDEIFSWLGSISGMSVILLWMCISLAHVRFRYAWKKAGYRVSDLPWTSPLGEWGSWFALILNILVLMATFYISAFPIGEAEMDGYERGKAFFQSYLSVVIIIVAFLAHKLFTGARFVRIHEIDLHTGRRDPHMDSETEPEVRADYLKPRWRRILEVFF</sequence>
<evidence type="ECO:0000256" key="2">
    <source>
        <dbReference type="ARBA" id="ARBA00022448"/>
    </source>
</evidence>
<feature type="domain" description="Amino acid permease/ SLC12A" evidence="8">
    <location>
        <begin position="3"/>
        <end position="467"/>
    </location>
</feature>
<feature type="transmembrane region" description="Helical" evidence="7">
    <location>
        <begin position="116"/>
        <end position="136"/>
    </location>
</feature>
<keyword evidence="10" id="KW-1185">Reference proteome</keyword>
<dbReference type="VEuPathDB" id="FungiDB:MGL_1253"/>
<keyword evidence="6 7" id="KW-0472">Membrane</keyword>
<evidence type="ECO:0000256" key="5">
    <source>
        <dbReference type="ARBA" id="ARBA00022989"/>
    </source>
</evidence>
<evidence type="ECO:0000313" key="9">
    <source>
        <dbReference type="EMBL" id="EDP44771.1"/>
    </source>
</evidence>
<evidence type="ECO:0000313" key="10">
    <source>
        <dbReference type="Proteomes" id="UP000008837"/>
    </source>
</evidence>
<comment type="caution">
    <text evidence="9">The sequence shown here is derived from an EMBL/GenBank/DDBJ whole genome shotgun (WGS) entry which is preliminary data.</text>
</comment>
<evidence type="ECO:0000256" key="1">
    <source>
        <dbReference type="ARBA" id="ARBA00004141"/>
    </source>
</evidence>
<gene>
    <name evidence="9" type="ORF">MGL_1253</name>
</gene>
<evidence type="ECO:0000256" key="3">
    <source>
        <dbReference type="ARBA" id="ARBA00022692"/>
    </source>
</evidence>
<evidence type="ECO:0000259" key="8">
    <source>
        <dbReference type="Pfam" id="PF00324"/>
    </source>
</evidence>
<organism evidence="9 10">
    <name type="scientific">Malassezia globosa (strain ATCC MYA-4612 / CBS 7966)</name>
    <name type="common">Dandruff-associated fungus</name>
    <dbReference type="NCBI Taxonomy" id="425265"/>
    <lineage>
        <taxon>Eukaryota</taxon>
        <taxon>Fungi</taxon>
        <taxon>Dikarya</taxon>
        <taxon>Basidiomycota</taxon>
        <taxon>Ustilaginomycotina</taxon>
        <taxon>Malasseziomycetes</taxon>
        <taxon>Malasseziales</taxon>
        <taxon>Malasseziaceae</taxon>
        <taxon>Malassezia</taxon>
    </lineage>
</organism>
<name>A8PWX7_MALGO</name>
<dbReference type="KEGG" id="mgl:MGL_1253"/>
<keyword evidence="2" id="KW-0813">Transport</keyword>
<dbReference type="GO" id="GO:0016020">
    <property type="term" value="C:membrane"/>
    <property type="evidence" value="ECO:0007669"/>
    <property type="project" value="UniProtKB-SubCell"/>
</dbReference>
<protein>
    <recommendedName>
        <fullName evidence="8">Amino acid permease/ SLC12A domain-containing protein</fullName>
    </recommendedName>
</protein>
<dbReference type="FunCoup" id="A8PWX7">
    <property type="interactions" value="243"/>
</dbReference>
<dbReference type="InParanoid" id="A8PWX7"/>
<dbReference type="STRING" id="425265.A8PWX7"/>
<feature type="transmembrane region" description="Helical" evidence="7">
    <location>
        <begin position="280"/>
        <end position="306"/>
    </location>
</feature>
<dbReference type="PIRSF" id="PIRSF006060">
    <property type="entry name" value="AA_transporter"/>
    <property type="match status" value="1"/>
</dbReference>
<keyword evidence="4" id="KW-0029">Amino-acid transport</keyword>
<dbReference type="InterPro" id="IPR004841">
    <property type="entry name" value="AA-permease/SLC12A_dom"/>
</dbReference>
<reference evidence="9 10" key="1">
    <citation type="journal article" date="2007" name="Proc. Natl. Acad. Sci. U.S.A.">
        <title>Dandruff-associated Malassezia genomes reveal convergent and divergent virulence traits shared with plant and human fungal pathogens.</title>
        <authorList>
            <person name="Xu J."/>
            <person name="Saunders C.W."/>
            <person name="Hu P."/>
            <person name="Grant R.A."/>
            <person name="Boekhout T."/>
            <person name="Kuramae E.E."/>
            <person name="Kronstad J.W."/>
            <person name="Deangelis Y.M."/>
            <person name="Reeder N.L."/>
            <person name="Johnstone K.R."/>
            <person name="Leland M."/>
            <person name="Fieno A.M."/>
            <person name="Begley W.M."/>
            <person name="Sun Y."/>
            <person name="Lacey M.P."/>
            <person name="Chaudhary T."/>
            <person name="Keough T."/>
            <person name="Chu L."/>
            <person name="Sears R."/>
            <person name="Yuan B."/>
            <person name="Dawson T.L.Jr."/>
        </authorList>
    </citation>
    <scope>NUCLEOTIDE SEQUENCE [LARGE SCALE GENOMIC DNA]</scope>
    <source>
        <strain evidence="10">ATCC MYA-4612 / CBS 7966</strain>
    </source>
</reference>
<dbReference type="Proteomes" id="UP000008837">
    <property type="component" value="Unassembled WGS sequence"/>
</dbReference>
<dbReference type="OrthoDB" id="3900342at2759"/>
<dbReference type="FunFam" id="1.20.1740.10:FF:000001">
    <property type="entry name" value="Amino acid permease"/>
    <property type="match status" value="1"/>
</dbReference>
<feature type="transmembrane region" description="Helical" evidence="7">
    <location>
        <begin position="76"/>
        <end position="104"/>
    </location>
</feature>
<dbReference type="PROSITE" id="PS00218">
    <property type="entry name" value="AMINO_ACID_PERMEASE_1"/>
    <property type="match status" value="1"/>
</dbReference>
<evidence type="ECO:0000256" key="6">
    <source>
        <dbReference type="ARBA" id="ARBA00023136"/>
    </source>
</evidence>
<proteinExistence type="predicted"/>
<feature type="transmembrane region" description="Helical" evidence="7">
    <location>
        <begin position="438"/>
        <end position="459"/>
    </location>
</feature>
<keyword evidence="5 7" id="KW-1133">Transmembrane helix</keyword>
<dbReference type="OMA" id="HLIMIAI"/>
<dbReference type="Gene3D" id="1.20.1740.10">
    <property type="entry name" value="Amino acid/polyamine transporter I"/>
    <property type="match status" value="1"/>
</dbReference>